<accession>A0A0M1P250</accession>
<protein>
    <submittedName>
        <fullName evidence="9">Glycerol-3-phosphate ABC transporter permease</fullName>
    </submittedName>
</protein>
<dbReference type="RefSeq" id="WP_054401560.1">
    <property type="nucleotide sequence ID" value="NZ_LIUT01000001.1"/>
</dbReference>
<feature type="transmembrane region" description="Helical" evidence="7">
    <location>
        <begin position="108"/>
        <end position="129"/>
    </location>
</feature>
<dbReference type="AlphaFoldDB" id="A0A0M1P250"/>
<evidence type="ECO:0000256" key="4">
    <source>
        <dbReference type="ARBA" id="ARBA00022692"/>
    </source>
</evidence>
<feature type="transmembrane region" description="Helical" evidence="7">
    <location>
        <begin position="189"/>
        <end position="209"/>
    </location>
</feature>
<dbReference type="PROSITE" id="PS50928">
    <property type="entry name" value="ABC_TM1"/>
    <property type="match status" value="1"/>
</dbReference>
<evidence type="ECO:0000313" key="9">
    <source>
        <dbReference type="EMBL" id="KOR88578.1"/>
    </source>
</evidence>
<keyword evidence="4 7" id="KW-0812">Transmembrane</keyword>
<dbReference type="EMBL" id="LIUT01000001">
    <property type="protein sequence ID" value="KOR88578.1"/>
    <property type="molecule type" value="Genomic_DNA"/>
</dbReference>
<dbReference type="CDD" id="cd06261">
    <property type="entry name" value="TM_PBP2"/>
    <property type="match status" value="1"/>
</dbReference>
<dbReference type="Proteomes" id="UP000036932">
    <property type="component" value="Unassembled WGS sequence"/>
</dbReference>
<keyword evidence="5 7" id="KW-1133">Transmembrane helix</keyword>
<keyword evidence="6 7" id="KW-0472">Membrane</keyword>
<evidence type="ECO:0000256" key="6">
    <source>
        <dbReference type="ARBA" id="ARBA00023136"/>
    </source>
</evidence>
<proteinExistence type="inferred from homology"/>
<feature type="domain" description="ABC transmembrane type-1" evidence="8">
    <location>
        <begin position="100"/>
        <end position="316"/>
    </location>
</feature>
<feature type="transmembrane region" description="Helical" evidence="7">
    <location>
        <begin position="45"/>
        <end position="66"/>
    </location>
</feature>
<dbReference type="OrthoDB" id="9788108at2"/>
<dbReference type="InterPro" id="IPR051393">
    <property type="entry name" value="ABC_transporter_permease"/>
</dbReference>
<dbReference type="GO" id="GO:0055085">
    <property type="term" value="P:transmembrane transport"/>
    <property type="evidence" value="ECO:0007669"/>
    <property type="project" value="InterPro"/>
</dbReference>
<reference evidence="10" key="1">
    <citation type="submission" date="2015-08" db="EMBL/GenBank/DDBJ databases">
        <title>Genome sequencing project for genomic taxonomy and phylogenomics of Bacillus-like bacteria.</title>
        <authorList>
            <person name="Liu B."/>
            <person name="Wang J."/>
            <person name="Zhu Y."/>
            <person name="Liu G."/>
            <person name="Chen Q."/>
            <person name="Chen Z."/>
            <person name="Lan J."/>
            <person name="Che J."/>
            <person name="Ge C."/>
            <person name="Shi H."/>
            <person name="Pan Z."/>
            <person name="Liu X."/>
        </authorList>
    </citation>
    <scope>NUCLEOTIDE SEQUENCE [LARGE SCALE GENOMIC DNA]</scope>
    <source>
        <strain evidence="10">FJAT-22460</strain>
    </source>
</reference>
<name>A0A0M1P250_9BACL</name>
<keyword evidence="2 7" id="KW-0813">Transport</keyword>
<keyword evidence="10" id="KW-1185">Reference proteome</keyword>
<dbReference type="GO" id="GO:0005886">
    <property type="term" value="C:plasma membrane"/>
    <property type="evidence" value="ECO:0007669"/>
    <property type="project" value="UniProtKB-SubCell"/>
</dbReference>
<keyword evidence="3" id="KW-1003">Cell membrane</keyword>
<evidence type="ECO:0000259" key="8">
    <source>
        <dbReference type="PROSITE" id="PS50928"/>
    </source>
</evidence>
<comment type="subcellular location">
    <subcellularLocation>
        <location evidence="1 7">Cell membrane</location>
        <topology evidence="1 7">Multi-pass membrane protein</topology>
    </subcellularLocation>
</comment>
<evidence type="ECO:0000313" key="10">
    <source>
        <dbReference type="Proteomes" id="UP000036932"/>
    </source>
</evidence>
<evidence type="ECO:0000256" key="7">
    <source>
        <dbReference type="RuleBase" id="RU363032"/>
    </source>
</evidence>
<feature type="transmembrane region" description="Helical" evidence="7">
    <location>
        <begin position="141"/>
        <end position="161"/>
    </location>
</feature>
<comment type="caution">
    <text evidence="9">The sequence shown here is derived from an EMBL/GenBank/DDBJ whole genome shotgun (WGS) entry which is preliminary data.</text>
</comment>
<dbReference type="PANTHER" id="PTHR30193">
    <property type="entry name" value="ABC TRANSPORTER PERMEASE PROTEIN"/>
    <property type="match status" value="1"/>
</dbReference>
<dbReference type="Pfam" id="PF00528">
    <property type="entry name" value="BPD_transp_1"/>
    <property type="match status" value="1"/>
</dbReference>
<feature type="transmembrane region" description="Helical" evidence="7">
    <location>
        <begin position="243"/>
        <end position="263"/>
    </location>
</feature>
<organism evidence="9 10">
    <name type="scientific">Paenibacillus solani</name>
    <dbReference type="NCBI Taxonomy" id="1705565"/>
    <lineage>
        <taxon>Bacteria</taxon>
        <taxon>Bacillati</taxon>
        <taxon>Bacillota</taxon>
        <taxon>Bacilli</taxon>
        <taxon>Bacillales</taxon>
        <taxon>Paenibacillaceae</taxon>
        <taxon>Paenibacillus</taxon>
    </lineage>
</organism>
<gene>
    <name evidence="9" type="ORF">AM231_05030</name>
</gene>
<dbReference type="Gene3D" id="1.10.3720.10">
    <property type="entry name" value="MetI-like"/>
    <property type="match status" value="1"/>
</dbReference>
<feature type="transmembrane region" description="Helical" evidence="7">
    <location>
        <begin position="293"/>
        <end position="315"/>
    </location>
</feature>
<evidence type="ECO:0000256" key="2">
    <source>
        <dbReference type="ARBA" id="ARBA00022448"/>
    </source>
</evidence>
<dbReference type="SUPFAM" id="SSF161098">
    <property type="entry name" value="MetI-like"/>
    <property type="match status" value="1"/>
</dbReference>
<evidence type="ECO:0000256" key="1">
    <source>
        <dbReference type="ARBA" id="ARBA00004651"/>
    </source>
</evidence>
<evidence type="ECO:0000256" key="5">
    <source>
        <dbReference type="ARBA" id="ARBA00022989"/>
    </source>
</evidence>
<sequence length="327" mass="36349">MMMDNELSLPSPGHSLSAHASQSGESAAAAMRIAAKKTRSREIMLAYACLAPSLLIFGLFLFYPLLKSVYLSLFLTDPQGRVAEFVGLDNFKEILASEMFYTSFWNTLLFILLTVPTGIAAAILLAALTHNKLRGMKIFRFIFSLPMAVSVGTGSMIWMILYHPTLGILNYFLSLLGSQPIQWLTDPKWAMISVALMTIWMNLGFNYILMLSGMQGVSEDIYDSTKIDGSGPLRTFFRITMPLISPTLFFTSVVSVIGAFQAFGQINILTKGGPINSTNVMVFNIYQDAFVNFRFGIGSAQALILFAIILLLTVFQFKFVEKKVHYQ</sequence>
<dbReference type="InterPro" id="IPR035906">
    <property type="entry name" value="MetI-like_sf"/>
</dbReference>
<evidence type="ECO:0000256" key="3">
    <source>
        <dbReference type="ARBA" id="ARBA00022475"/>
    </source>
</evidence>
<dbReference type="PATRIC" id="fig|1705565.3.peg.2897"/>
<dbReference type="InterPro" id="IPR000515">
    <property type="entry name" value="MetI-like"/>
</dbReference>
<comment type="similarity">
    <text evidence="7">Belongs to the binding-protein-dependent transport system permease family.</text>
</comment>
<dbReference type="PANTHER" id="PTHR30193:SF37">
    <property type="entry name" value="INNER MEMBRANE ABC TRANSPORTER PERMEASE PROTEIN YCJO"/>
    <property type="match status" value="1"/>
</dbReference>